<reference evidence="1" key="1">
    <citation type="submission" date="2020-05" db="EMBL/GenBank/DDBJ databases">
        <title>Large-scale comparative analyses of tick genomes elucidate their genetic diversity and vector capacities.</title>
        <authorList>
            <person name="Jia N."/>
            <person name="Wang J."/>
            <person name="Shi W."/>
            <person name="Du L."/>
            <person name="Sun Y."/>
            <person name="Zhan W."/>
            <person name="Jiang J."/>
            <person name="Wang Q."/>
            <person name="Zhang B."/>
            <person name="Ji P."/>
            <person name="Sakyi L.B."/>
            <person name="Cui X."/>
            <person name="Yuan T."/>
            <person name="Jiang B."/>
            <person name="Yang W."/>
            <person name="Lam T.T.-Y."/>
            <person name="Chang Q."/>
            <person name="Ding S."/>
            <person name="Wang X."/>
            <person name="Zhu J."/>
            <person name="Ruan X."/>
            <person name="Zhao L."/>
            <person name="Wei J."/>
            <person name="Que T."/>
            <person name="Du C."/>
            <person name="Cheng J."/>
            <person name="Dai P."/>
            <person name="Han X."/>
            <person name="Huang E."/>
            <person name="Gao Y."/>
            <person name="Liu J."/>
            <person name="Shao H."/>
            <person name="Ye R."/>
            <person name="Li L."/>
            <person name="Wei W."/>
            <person name="Wang X."/>
            <person name="Wang C."/>
            <person name="Yang T."/>
            <person name="Huo Q."/>
            <person name="Li W."/>
            <person name="Guo W."/>
            <person name="Chen H."/>
            <person name="Zhou L."/>
            <person name="Ni X."/>
            <person name="Tian J."/>
            <person name="Zhou Y."/>
            <person name="Sheng Y."/>
            <person name="Liu T."/>
            <person name="Pan Y."/>
            <person name="Xia L."/>
            <person name="Li J."/>
            <person name="Zhao F."/>
            <person name="Cao W."/>
        </authorList>
    </citation>
    <scope>NUCLEOTIDE SEQUENCE</scope>
    <source>
        <strain evidence="1">Dsil-2018</strain>
    </source>
</reference>
<keyword evidence="2" id="KW-1185">Reference proteome</keyword>
<evidence type="ECO:0000313" key="1">
    <source>
        <dbReference type="EMBL" id="KAH7933435.1"/>
    </source>
</evidence>
<comment type="caution">
    <text evidence="1">The sequence shown here is derived from an EMBL/GenBank/DDBJ whole genome shotgun (WGS) entry which is preliminary data.</text>
</comment>
<dbReference type="Proteomes" id="UP000821865">
    <property type="component" value="Chromosome 9"/>
</dbReference>
<sequence>MPEDAPAPQRGGRGRLVEQSSRLSPGTKETPNEVTKGHDMTGQRTKPPAVTSMAGRIADTTHVVLEGIRSCAALAVILLSVSTLTAADFQSEKQCGVFFETRVINGMRASQGMFPWMVRLLVYLNGSSPATCGGAIITRWHILTAGHCVVRNHKLIPKIEGIYGAADTTSKYATKTRIAAVALHPRFSEDEYHDDIAVLRVPQAFNFGAQLRPVCLDFDLGDLTGKTVTVAGWGVQKSSRGPSDRLRYTKLQILQQSVCEQKLQSYKFNKSNMMCAYGEDTDACQGDSGSAVMFRKGPRYIQVGIVSHGVGCAQGMPGIYVPVSVYKEWILQTIADQTAFEPIGGQNMVR</sequence>
<proteinExistence type="predicted"/>
<name>A0ACB8C3N3_DERSI</name>
<gene>
    <name evidence="1" type="ORF">HPB49_012531</name>
</gene>
<accession>A0ACB8C3N3</accession>
<dbReference type="EMBL" id="CM023478">
    <property type="protein sequence ID" value="KAH7933435.1"/>
    <property type="molecule type" value="Genomic_DNA"/>
</dbReference>
<organism evidence="1 2">
    <name type="scientific">Dermacentor silvarum</name>
    <name type="common">Tick</name>
    <dbReference type="NCBI Taxonomy" id="543639"/>
    <lineage>
        <taxon>Eukaryota</taxon>
        <taxon>Metazoa</taxon>
        <taxon>Ecdysozoa</taxon>
        <taxon>Arthropoda</taxon>
        <taxon>Chelicerata</taxon>
        <taxon>Arachnida</taxon>
        <taxon>Acari</taxon>
        <taxon>Parasitiformes</taxon>
        <taxon>Ixodida</taxon>
        <taxon>Ixodoidea</taxon>
        <taxon>Ixodidae</taxon>
        <taxon>Rhipicephalinae</taxon>
        <taxon>Dermacentor</taxon>
    </lineage>
</organism>
<evidence type="ECO:0000313" key="2">
    <source>
        <dbReference type="Proteomes" id="UP000821865"/>
    </source>
</evidence>
<protein>
    <submittedName>
        <fullName evidence="1">Uncharacterized protein</fullName>
    </submittedName>
</protein>